<proteinExistence type="predicted"/>
<protein>
    <submittedName>
        <fullName evidence="2">Uncharacterized protein</fullName>
    </submittedName>
</protein>
<feature type="chain" id="PRO_5045637755" evidence="1">
    <location>
        <begin position="19"/>
        <end position="156"/>
    </location>
</feature>
<gene>
    <name evidence="2" type="ORF">IQK56_07460</name>
</gene>
<evidence type="ECO:0000313" key="3">
    <source>
        <dbReference type="Proteomes" id="UP000613075"/>
    </source>
</evidence>
<keyword evidence="3" id="KW-1185">Reference proteome</keyword>
<sequence length="156" mass="17725">MNTKFCIGFLLFSCSAIAALPEIKSQQALSVDSDSICRYESTSRGVLDDKKLSSCLANHVKWIGEVVRLDSENREDFYTKASYPFCYERSTRRGTTNAGLMYICLESEVDAHKDVMYYLDKLGKEKIVPIVRSEIAKYGSWGMVRFKIKNDLDPPP</sequence>
<evidence type="ECO:0000256" key="1">
    <source>
        <dbReference type="SAM" id="SignalP"/>
    </source>
</evidence>
<dbReference type="RefSeq" id="WP_193861907.1">
    <property type="nucleotide sequence ID" value="NZ_JADDUM010000041.1"/>
</dbReference>
<feature type="signal peptide" evidence="1">
    <location>
        <begin position="1"/>
        <end position="18"/>
    </location>
</feature>
<keyword evidence="1" id="KW-0732">Signal</keyword>
<name>A0ABR9SPH6_9PSED</name>
<evidence type="ECO:0000313" key="2">
    <source>
        <dbReference type="EMBL" id="MBE8590783.1"/>
    </source>
</evidence>
<reference evidence="2 3" key="1">
    <citation type="submission" date="2020-10" db="EMBL/GenBank/DDBJ databases">
        <title>The draft genomes of Cyclamen pathogen Pseudomonas sp.</title>
        <authorList>
            <person name="Fujikawa T."/>
            <person name="Sawada H."/>
        </authorList>
    </citation>
    <scope>NUCLEOTIDE SEQUENCE [LARGE SCALE GENOMIC DNA]</scope>
    <source>
        <strain evidence="2 3">MAFF 301449</strain>
    </source>
</reference>
<dbReference type="EMBL" id="JADDUM010000041">
    <property type="protein sequence ID" value="MBE8590783.1"/>
    <property type="molecule type" value="Genomic_DNA"/>
</dbReference>
<dbReference type="Proteomes" id="UP000613075">
    <property type="component" value="Unassembled WGS sequence"/>
</dbReference>
<comment type="caution">
    <text evidence="2">The sequence shown here is derived from an EMBL/GenBank/DDBJ whole genome shotgun (WGS) entry which is preliminary data.</text>
</comment>
<organism evidence="2 3">
    <name type="scientific">Pseudomonas cyclaminis</name>
    <dbReference type="NCBI Taxonomy" id="2781239"/>
    <lineage>
        <taxon>Bacteria</taxon>
        <taxon>Pseudomonadati</taxon>
        <taxon>Pseudomonadota</taxon>
        <taxon>Gammaproteobacteria</taxon>
        <taxon>Pseudomonadales</taxon>
        <taxon>Pseudomonadaceae</taxon>
        <taxon>Pseudomonas</taxon>
    </lineage>
</organism>
<accession>A0ABR9SPH6</accession>